<dbReference type="EMBL" id="JH971391">
    <property type="protein sequence ID" value="EKM78640.1"/>
    <property type="molecule type" value="Genomic_DNA"/>
</dbReference>
<dbReference type="HOGENOM" id="CLU_046446_0_0_1"/>
<dbReference type="OMA" id="RQINRWA"/>
<feature type="region of interest" description="Disordered" evidence="2">
    <location>
        <begin position="361"/>
        <end position="380"/>
    </location>
</feature>
<dbReference type="InParanoid" id="K5XUA2"/>
<dbReference type="GeneID" id="18824264"/>
<evidence type="ECO:0000256" key="1">
    <source>
        <dbReference type="SAM" id="Coils"/>
    </source>
</evidence>
<protein>
    <submittedName>
        <fullName evidence="3">Uncharacterized protein</fullName>
    </submittedName>
</protein>
<dbReference type="eggNOG" id="ENOG502SIER">
    <property type="taxonomic scope" value="Eukaryota"/>
</dbReference>
<evidence type="ECO:0000313" key="4">
    <source>
        <dbReference type="Proteomes" id="UP000008493"/>
    </source>
</evidence>
<reference evidence="4" key="1">
    <citation type="journal article" date="2012" name="Proc. Natl. Acad. Sci. U.S.A.">
        <title>Genome sequence of the button mushroom Agaricus bisporus reveals mechanisms governing adaptation to a humic-rich ecological niche.</title>
        <authorList>
            <person name="Morin E."/>
            <person name="Kohler A."/>
            <person name="Baker A.R."/>
            <person name="Foulongne-Oriol M."/>
            <person name="Lombard V."/>
            <person name="Nagy L.G."/>
            <person name="Ohm R.A."/>
            <person name="Patyshakuliyeva A."/>
            <person name="Brun A."/>
            <person name="Aerts A.L."/>
            <person name="Bailey A.M."/>
            <person name="Billette C."/>
            <person name="Coutinho P.M."/>
            <person name="Deakin G."/>
            <person name="Doddapaneni H."/>
            <person name="Floudas D."/>
            <person name="Grimwood J."/>
            <person name="Hilden K."/>
            <person name="Kuees U."/>
            <person name="LaButti K.M."/>
            <person name="Lapidus A."/>
            <person name="Lindquist E.A."/>
            <person name="Lucas S.M."/>
            <person name="Murat C."/>
            <person name="Riley R.W."/>
            <person name="Salamov A.A."/>
            <person name="Schmutz J."/>
            <person name="Subramanian V."/>
            <person name="Woesten H.A.B."/>
            <person name="Xu J."/>
            <person name="Eastwood D.C."/>
            <person name="Foster G.D."/>
            <person name="Sonnenberg A.S."/>
            <person name="Cullen D."/>
            <person name="de Vries R.P."/>
            <person name="Lundell T."/>
            <person name="Hibbett D.S."/>
            <person name="Henrissat B."/>
            <person name="Burton K.S."/>
            <person name="Kerrigan R.W."/>
            <person name="Challen M.P."/>
            <person name="Grigoriev I.V."/>
            <person name="Martin F."/>
        </authorList>
    </citation>
    <scope>NUCLEOTIDE SEQUENCE [LARGE SCALE GENOMIC DNA]</scope>
    <source>
        <strain evidence="4">JB137-S8 / ATCC MYA-4627 / FGSC 10392</strain>
    </source>
</reference>
<dbReference type="KEGG" id="abp:AGABI1DRAFT114253"/>
<evidence type="ECO:0000256" key="2">
    <source>
        <dbReference type="SAM" id="MobiDB-lite"/>
    </source>
</evidence>
<sequence>MHHNSNSMYQQSVYQQPTQQQQNGVPWHPASDSQQTMVAGQDMVSGDQYRYALQNFRIAHEKVEEQRLQLEEQERQVAQLRARINLLEGGSGLQIQGPGGNTIDDFSIKNAASQLDKLINRWAADTIRNPPVPLRDICAAILSDVSSATGLEIDDVEGTPMQIQAYLRHAMAEVISEGIINCLIVTNSTEANIQLTRIHEHIFARDPTVARIWRRQTFSAAVEFCAPDLTASIVYEHIPELMRVLNGALPVSGGVSVLDSAYTFSRMLHSSGSNSGDAFYRAFVPELGSTLYPRQIELVKRCLRSERGELDRVGATIFPGLVKVSEGLKQPNGLIGDKLQTVVRRAQVICECALGGNVGSSSQTMLGKDAPGMPPPPLTM</sequence>
<dbReference type="Proteomes" id="UP000008493">
    <property type="component" value="Unassembled WGS sequence"/>
</dbReference>
<gene>
    <name evidence="3" type="ORF">AGABI1DRAFT_114253</name>
</gene>
<name>K5XUA2_AGABU</name>
<keyword evidence="1" id="KW-0175">Coiled coil</keyword>
<feature type="region of interest" description="Disordered" evidence="2">
    <location>
        <begin position="1"/>
        <end position="36"/>
    </location>
</feature>
<dbReference type="AlphaFoldDB" id="K5XUA2"/>
<feature type="coiled-coil region" evidence="1">
    <location>
        <begin position="53"/>
        <end position="90"/>
    </location>
</feature>
<accession>K5XUA2</accession>
<evidence type="ECO:0000313" key="3">
    <source>
        <dbReference type="EMBL" id="EKM78640.1"/>
    </source>
</evidence>
<dbReference type="OrthoDB" id="2538017at2759"/>
<feature type="compositionally biased region" description="Low complexity" evidence="2">
    <location>
        <begin position="10"/>
        <end position="22"/>
    </location>
</feature>
<dbReference type="RefSeq" id="XP_007330491.1">
    <property type="nucleotide sequence ID" value="XM_007330429.1"/>
</dbReference>
<dbReference type="STRING" id="597362.K5XUA2"/>
<proteinExistence type="predicted"/>
<keyword evidence="4" id="KW-1185">Reference proteome</keyword>
<organism evidence="3 4">
    <name type="scientific">Agaricus bisporus var. burnettii (strain JB137-S8 / ATCC MYA-4627 / FGSC 10392)</name>
    <name type="common">White button mushroom</name>
    <dbReference type="NCBI Taxonomy" id="597362"/>
    <lineage>
        <taxon>Eukaryota</taxon>
        <taxon>Fungi</taxon>
        <taxon>Dikarya</taxon>
        <taxon>Basidiomycota</taxon>
        <taxon>Agaricomycotina</taxon>
        <taxon>Agaricomycetes</taxon>
        <taxon>Agaricomycetidae</taxon>
        <taxon>Agaricales</taxon>
        <taxon>Agaricineae</taxon>
        <taxon>Agaricaceae</taxon>
        <taxon>Agaricus</taxon>
    </lineage>
</organism>